<feature type="compositionally biased region" description="Polar residues" evidence="1">
    <location>
        <begin position="1"/>
        <end position="19"/>
    </location>
</feature>
<evidence type="ECO:0000313" key="2">
    <source>
        <dbReference type="EMBL" id="CAF3884783.1"/>
    </source>
</evidence>
<dbReference type="AlphaFoldDB" id="A0A819GND1"/>
<comment type="caution">
    <text evidence="2">The sequence shown here is derived from an EMBL/GenBank/DDBJ whole genome shotgun (WGS) entry which is preliminary data.</text>
</comment>
<evidence type="ECO:0000313" key="3">
    <source>
        <dbReference type="Proteomes" id="UP000663842"/>
    </source>
</evidence>
<reference evidence="2" key="1">
    <citation type="submission" date="2021-02" db="EMBL/GenBank/DDBJ databases">
        <authorList>
            <person name="Nowell W R."/>
        </authorList>
    </citation>
    <scope>NUCLEOTIDE SEQUENCE</scope>
</reference>
<feature type="compositionally biased region" description="Basic and acidic residues" evidence="1">
    <location>
        <begin position="73"/>
        <end position="82"/>
    </location>
</feature>
<name>A0A819GND1_9BILA</name>
<protein>
    <submittedName>
        <fullName evidence="2">Uncharacterized protein</fullName>
    </submittedName>
</protein>
<feature type="compositionally biased region" description="Low complexity" evidence="1">
    <location>
        <begin position="61"/>
        <end position="71"/>
    </location>
</feature>
<evidence type="ECO:0000256" key="1">
    <source>
        <dbReference type="SAM" id="MobiDB-lite"/>
    </source>
</evidence>
<dbReference type="EMBL" id="CAJOBF010000892">
    <property type="protein sequence ID" value="CAF3884783.1"/>
    <property type="molecule type" value="Genomic_DNA"/>
</dbReference>
<sequence>MALTSDDVSSCRNDLISSRNKVDDENEEIKSNETPLSTTIDQKEKSCSTSNTIEPKRESTSIKSSMSISSSDEMNKENLDKKRQNRLKSRSVSLALMVEEFEIPSSRHSSFESSHQSIDFIDILVENYKLQTANNLFSLNEPKTVYTENNSYTCESQLA</sequence>
<accession>A0A819GND1</accession>
<gene>
    <name evidence="2" type="ORF">UXM345_LOCUS9673</name>
</gene>
<organism evidence="2 3">
    <name type="scientific">Rotaria magnacalcarata</name>
    <dbReference type="NCBI Taxonomy" id="392030"/>
    <lineage>
        <taxon>Eukaryota</taxon>
        <taxon>Metazoa</taxon>
        <taxon>Spiralia</taxon>
        <taxon>Gnathifera</taxon>
        <taxon>Rotifera</taxon>
        <taxon>Eurotatoria</taxon>
        <taxon>Bdelloidea</taxon>
        <taxon>Philodinida</taxon>
        <taxon>Philodinidae</taxon>
        <taxon>Rotaria</taxon>
    </lineage>
</organism>
<dbReference type="Proteomes" id="UP000663842">
    <property type="component" value="Unassembled WGS sequence"/>
</dbReference>
<feature type="region of interest" description="Disordered" evidence="1">
    <location>
        <begin position="1"/>
        <end position="86"/>
    </location>
</feature>
<proteinExistence type="predicted"/>
<feature type="compositionally biased region" description="Basic and acidic residues" evidence="1">
    <location>
        <begin position="20"/>
        <end position="31"/>
    </location>
</feature>